<proteinExistence type="predicted"/>
<dbReference type="EMBL" id="BMAW01063651">
    <property type="protein sequence ID" value="GFT41288.1"/>
    <property type="molecule type" value="Genomic_DNA"/>
</dbReference>
<protein>
    <submittedName>
        <fullName evidence="2">Uncharacterized protein</fullName>
    </submittedName>
</protein>
<evidence type="ECO:0000256" key="1">
    <source>
        <dbReference type="SAM" id="MobiDB-lite"/>
    </source>
</evidence>
<comment type="caution">
    <text evidence="2">The sequence shown here is derived from an EMBL/GenBank/DDBJ whole genome shotgun (WGS) entry which is preliminary data.</text>
</comment>
<dbReference type="Proteomes" id="UP000887013">
    <property type="component" value="Unassembled WGS sequence"/>
</dbReference>
<evidence type="ECO:0000313" key="2">
    <source>
        <dbReference type="EMBL" id="GFT41288.1"/>
    </source>
</evidence>
<accession>A0A8X6NXS4</accession>
<gene>
    <name evidence="2" type="ORF">NPIL_689091</name>
</gene>
<dbReference type="AlphaFoldDB" id="A0A8X6NXS4"/>
<feature type="region of interest" description="Disordered" evidence="1">
    <location>
        <begin position="1"/>
        <end position="23"/>
    </location>
</feature>
<keyword evidence="3" id="KW-1185">Reference proteome</keyword>
<reference evidence="2" key="1">
    <citation type="submission" date="2020-08" db="EMBL/GenBank/DDBJ databases">
        <title>Multicomponent nature underlies the extraordinary mechanical properties of spider dragline silk.</title>
        <authorList>
            <person name="Kono N."/>
            <person name="Nakamura H."/>
            <person name="Mori M."/>
            <person name="Yoshida Y."/>
            <person name="Ohtoshi R."/>
            <person name="Malay A.D."/>
            <person name="Moran D.A.P."/>
            <person name="Tomita M."/>
            <person name="Numata K."/>
            <person name="Arakawa K."/>
        </authorList>
    </citation>
    <scope>NUCLEOTIDE SEQUENCE</scope>
</reference>
<feature type="non-terminal residue" evidence="2">
    <location>
        <position position="1"/>
    </location>
</feature>
<organism evidence="2 3">
    <name type="scientific">Nephila pilipes</name>
    <name type="common">Giant wood spider</name>
    <name type="synonym">Nephila maculata</name>
    <dbReference type="NCBI Taxonomy" id="299642"/>
    <lineage>
        <taxon>Eukaryota</taxon>
        <taxon>Metazoa</taxon>
        <taxon>Ecdysozoa</taxon>
        <taxon>Arthropoda</taxon>
        <taxon>Chelicerata</taxon>
        <taxon>Arachnida</taxon>
        <taxon>Araneae</taxon>
        <taxon>Araneomorphae</taxon>
        <taxon>Entelegynae</taxon>
        <taxon>Araneoidea</taxon>
        <taxon>Nephilidae</taxon>
        <taxon>Nephila</taxon>
    </lineage>
</organism>
<name>A0A8X6NXS4_NEPPI</name>
<sequence length="42" mass="4699">RKQIATRRSTERRKASADGCGGSDTTLDCRGGFRRKDFRQGP</sequence>
<evidence type="ECO:0000313" key="3">
    <source>
        <dbReference type="Proteomes" id="UP000887013"/>
    </source>
</evidence>